<keyword evidence="1" id="KW-1133">Transmembrane helix</keyword>
<feature type="transmembrane region" description="Helical" evidence="1">
    <location>
        <begin position="221"/>
        <end position="241"/>
    </location>
</feature>
<dbReference type="EMBL" id="KQ947427">
    <property type="protein sequence ID" value="KUJ11222.1"/>
    <property type="molecule type" value="Genomic_DNA"/>
</dbReference>
<protein>
    <recommendedName>
        <fullName evidence="3">WSC domain-containing protein</fullName>
    </recommendedName>
</protein>
<evidence type="ECO:0000313" key="5">
    <source>
        <dbReference type="Proteomes" id="UP000070700"/>
    </source>
</evidence>
<keyword evidence="1" id="KW-0812">Transmembrane</keyword>
<dbReference type="OrthoDB" id="3565477at2759"/>
<name>A0A194WUD5_MOLSC</name>
<evidence type="ECO:0000256" key="1">
    <source>
        <dbReference type="SAM" id="Phobius"/>
    </source>
</evidence>
<keyword evidence="2" id="KW-0732">Signal</keyword>
<dbReference type="GeneID" id="28825572"/>
<dbReference type="KEGG" id="psco:LY89DRAFT_689119"/>
<evidence type="ECO:0000259" key="3">
    <source>
        <dbReference type="PROSITE" id="PS51212"/>
    </source>
</evidence>
<feature type="chain" id="PRO_5008267453" description="WSC domain-containing protein" evidence="2">
    <location>
        <begin position="20"/>
        <end position="242"/>
    </location>
</feature>
<gene>
    <name evidence="4" type="ORF">LY89DRAFT_689119</name>
</gene>
<evidence type="ECO:0000313" key="4">
    <source>
        <dbReference type="EMBL" id="KUJ11222.1"/>
    </source>
</evidence>
<dbReference type="PROSITE" id="PS51212">
    <property type="entry name" value="WSC"/>
    <property type="match status" value="1"/>
</dbReference>
<feature type="signal peptide" evidence="2">
    <location>
        <begin position="1"/>
        <end position="19"/>
    </location>
</feature>
<dbReference type="RefSeq" id="XP_018065577.1">
    <property type="nucleotide sequence ID" value="XM_018215846.1"/>
</dbReference>
<evidence type="ECO:0000256" key="2">
    <source>
        <dbReference type="SAM" id="SignalP"/>
    </source>
</evidence>
<accession>A0A194WUD5</accession>
<proteinExistence type="predicted"/>
<dbReference type="AlphaFoldDB" id="A0A194WUD5"/>
<keyword evidence="5" id="KW-1185">Reference proteome</keyword>
<dbReference type="Proteomes" id="UP000070700">
    <property type="component" value="Unassembled WGS sequence"/>
</dbReference>
<dbReference type="STRING" id="149040.A0A194WUD5"/>
<feature type="domain" description="WSC" evidence="3">
    <location>
        <begin position="20"/>
        <end position="115"/>
    </location>
</feature>
<dbReference type="SMART" id="SM00321">
    <property type="entry name" value="WSC"/>
    <property type="match status" value="1"/>
</dbReference>
<dbReference type="InterPro" id="IPR002889">
    <property type="entry name" value="WSC_carb-bd"/>
</dbReference>
<keyword evidence="1" id="KW-0472">Membrane</keyword>
<sequence>MYTTSTLSSLALLASAATATWTYGGCMNLAHFEENISPRYVDTLDSPFMSSGLCLETCTTPYAGIDNTTCYCGTAPFPTLDRSLDSMCDTPCPGYAMDTCGGASEFGWVSMYTQSANSSSSSSSSASSIASSSSTTATLPYTTSIIYTTELETITSCAATVTNCPARTSTTVYSVGTTVIPCSTSAATIVSSVPTSTGSNSTVKATLSPTATPSVVTTSSASVVGSWGSVVLFVVAGVVALL</sequence>
<dbReference type="InParanoid" id="A0A194WUD5"/>
<reference evidence="4 5" key="1">
    <citation type="submission" date="2015-10" db="EMBL/GenBank/DDBJ databases">
        <title>Full genome of DAOMC 229536 Phialocephala scopiformis, a fungal endophyte of spruce producing the potent anti-insectan compound rugulosin.</title>
        <authorList>
            <consortium name="DOE Joint Genome Institute"/>
            <person name="Walker A.K."/>
            <person name="Frasz S.L."/>
            <person name="Seifert K.A."/>
            <person name="Miller J.D."/>
            <person name="Mondo S.J."/>
            <person name="Labutti K."/>
            <person name="Lipzen A."/>
            <person name="Dockter R."/>
            <person name="Kennedy M."/>
            <person name="Grigoriev I.V."/>
            <person name="Spatafora J.W."/>
        </authorList>
    </citation>
    <scope>NUCLEOTIDE SEQUENCE [LARGE SCALE GENOMIC DNA]</scope>
    <source>
        <strain evidence="4 5">CBS 120377</strain>
    </source>
</reference>
<organism evidence="4 5">
    <name type="scientific">Mollisia scopiformis</name>
    <name type="common">Conifer needle endophyte fungus</name>
    <name type="synonym">Phialocephala scopiformis</name>
    <dbReference type="NCBI Taxonomy" id="149040"/>
    <lineage>
        <taxon>Eukaryota</taxon>
        <taxon>Fungi</taxon>
        <taxon>Dikarya</taxon>
        <taxon>Ascomycota</taxon>
        <taxon>Pezizomycotina</taxon>
        <taxon>Leotiomycetes</taxon>
        <taxon>Helotiales</taxon>
        <taxon>Mollisiaceae</taxon>
        <taxon>Mollisia</taxon>
    </lineage>
</organism>
<dbReference type="Pfam" id="PF01822">
    <property type="entry name" value="WSC"/>
    <property type="match status" value="1"/>
</dbReference>